<keyword evidence="2" id="KW-1185">Reference proteome</keyword>
<protein>
    <submittedName>
        <fullName evidence="1">Uncharacterized protein</fullName>
    </submittedName>
</protein>
<reference evidence="1 2" key="1">
    <citation type="submission" date="2024-12" db="EMBL/GenBank/DDBJ databases">
        <title>The unique morphological basis and parallel evolutionary history of personate flowers in Penstemon.</title>
        <authorList>
            <person name="Depatie T.H."/>
            <person name="Wessinger C.A."/>
        </authorList>
    </citation>
    <scope>NUCLEOTIDE SEQUENCE [LARGE SCALE GENOMIC DNA]</scope>
    <source>
        <strain evidence="1">WTNN_2</strain>
        <tissue evidence="1">Leaf</tissue>
    </source>
</reference>
<proteinExistence type="predicted"/>
<dbReference type="Proteomes" id="UP001634393">
    <property type="component" value="Unassembled WGS sequence"/>
</dbReference>
<accession>A0ABD3TD21</accession>
<dbReference type="EMBL" id="JBJXBP010000004">
    <property type="protein sequence ID" value="KAL3834511.1"/>
    <property type="molecule type" value="Genomic_DNA"/>
</dbReference>
<name>A0ABD3TD21_9LAMI</name>
<evidence type="ECO:0000313" key="1">
    <source>
        <dbReference type="EMBL" id="KAL3834511.1"/>
    </source>
</evidence>
<gene>
    <name evidence="1" type="ORF">ACJIZ3_009247</name>
</gene>
<dbReference type="AlphaFoldDB" id="A0ABD3TD21"/>
<comment type="caution">
    <text evidence="1">The sequence shown here is derived from an EMBL/GenBank/DDBJ whole genome shotgun (WGS) entry which is preliminary data.</text>
</comment>
<evidence type="ECO:0000313" key="2">
    <source>
        <dbReference type="Proteomes" id="UP001634393"/>
    </source>
</evidence>
<organism evidence="1 2">
    <name type="scientific">Penstemon smallii</name>
    <dbReference type="NCBI Taxonomy" id="265156"/>
    <lineage>
        <taxon>Eukaryota</taxon>
        <taxon>Viridiplantae</taxon>
        <taxon>Streptophyta</taxon>
        <taxon>Embryophyta</taxon>
        <taxon>Tracheophyta</taxon>
        <taxon>Spermatophyta</taxon>
        <taxon>Magnoliopsida</taxon>
        <taxon>eudicotyledons</taxon>
        <taxon>Gunneridae</taxon>
        <taxon>Pentapetalae</taxon>
        <taxon>asterids</taxon>
        <taxon>lamiids</taxon>
        <taxon>Lamiales</taxon>
        <taxon>Plantaginaceae</taxon>
        <taxon>Cheloneae</taxon>
        <taxon>Penstemon</taxon>
    </lineage>
</organism>
<sequence length="129" mass="15081">MDTFLSLPTYKCLADFNAMISFSTDFVNRSYNLSQLTNQNSWNDIHAFRHWKINFLSFLVANKRSISTLLFYQLLSVSRVLESSHRSLEQFDEHSEPYLVCEQSPTLFFPSLVDSKNLEPNVHSPYPKH</sequence>